<dbReference type="SUPFAM" id="SSF50494">
    <property type="entry name" value="Trypsin-like serine proteases"/>
    <property type="match status" value="1"/>
</dbReference>
<organism evidence="2 5">
    <name type="scientific">Crassostrea virginica</name>
    <name type="common">Eastern oyster</name>
    <dbReference type="NCBI Taxonomy" id="6565"/>
    <lineage>
        <taxon>Eukaryota</taxon>
        <taxon>Metazoa</taxon>
        <taxon>Spiralia</taxon>
        <taxon>Lophotrochozoa</taxon>
        <taxon>Mollusca</taxon>
        <taxon>Bivalvia</taxon>
        <taxon>Autobranchia</taxon>
        <taxon>Pteriomorphia</taxon>
        <taxon>Ostreida</taxon>
        <taxon>Ostreoidea</taxon>
        <taxon>Ostreidae</taxon>
        <taxon>Crassostrea</taxon>
    </lineage>
</organism>
<accession>A0A8B8CDC2</accession>
<feature type="region of interest" description="Disordered" evidence="1">
    <location>
        <begin position="490"/>
        <end position="515"/>
    </location>
</feature>
<gene>
    <name evidence="3 4 5" type="primary">LOC111118470</name>
</gene>
<dbReference type="AlphaFoldDB" id="A0A8B8CDC2"/>
<name>A0A8B8CDC2_CRAVI</name>
<dbReference type="RefSeq" id="XP_022313680.1">
    <property type="nucleotide sequence ID" value="XM_022457972.1"/>
</dbReference>
<dbReference type="GeneID" id="111118470"/>
<protein>
    <submittedName>
        <fullName evidence="3 4">Uncharacterized protein LOC111118470</fullName>
    </submittedName>
</protein>
<evidence type="ECO:0000313" key="3">
    <source>
        <dbReference type="RefSeq" id="XP_022313678.1"/>
    </source>
</evidence>
<sequence>MPKIKKIRRKLTNGFHDRHSAELELRHGEKGSIGYLKCSAQLFPHLVYVCELTTDFVDRAVGSIKLPKTWSFLKIMKKKFHVIIKSKSLPIHSVQHNQDSCEAEIWPLRPIISIWGKEQTQIDEVLLMSGMTFNKTIKMLDQSYLDSKKIRSAITHPDVREVHEALTEMLETPIWEFLNEIKANGQLPVSEILSMELDVLLNTVKHSSSKLSHAKDQRVTVIPQNLKDYLSRKREVSGFGIWNQKEFHVFLQGENKADQVRHIQSNLLRMFTKFFENFTLKVVSCNAQFLPYLSQGDKLLAESDNRYSTLGCFVKDNSAPHVYAVTCSHGIPEASVVRTGLENSDPDRIGTCIFSSNFRQSPGQQIPILSDVALIQIDDHVRNMCHLSLMNHKYEDSKVRIYDGNFEDFVVRHVYKIGATTSLRKGLIISQDFTATIAGNRSEVFVIVGMGGLPFAERGDSGSVVFMNENNSALDTIQVIGMVSGNLKIRQNESNENQKEEGESESDSINARKKDEENQTEKICCYRFNATMEILRRNGFDVTFENQV</sequence>
<dbReference type="RefSeq" id="XP_022313678.1">
    <property type="nucleotide sequence ID" value="XM_022457970.1"/>
</dbReference>
<evidence type="ECO:0000256" key="1">
    <source>
        <dbReference type="SAM" id="MobiDB-lite"/>
    </source>
</evidence>
<dbReference type="Proteomes" id="UP000694844">
    <property type="component" value="Chromosome 2"/>
</dbReference>
<dbReference type="InterPro" id="IPR043504">
    <property type="entry name" value="Peptidase_S1_PA_chymotrypsin"/>
</dbReference>
<dbReference type="KEGG" id="cvn:111118470"/>
<evidence type="ECO:0000313" key="5">
    <source>
        <dbReference type="RefSeq" id="XP_022313680.1"/>
    </source>
</evidence>
<dbReference type="InterPro" id="IPR009003">
    <property type="entry name" value="Peptidase_S1_PA"/>
</dbReference>
<reference evidence="3 4" key="1">
    <citation type="submission" date="2025-04" db="UniProtKB">
        <authorList>
            <consortium name="RefSeq"/>
        </authorList>
    </citation>
    <scope>IDENTIFICATION</scope>
    <source>
        <tissue evidence="3 4">Whole sample</tissue>
    </source>
</reference>
<keyword evidence="2" id="KW-1185">Reference proteome</keyword>
<evidence type="ECO:0000313" key="2">
    <source>
        <dbReference type="Proteomes" id="UP000694844"/>
    </source>
</evidence>
<proteinExistence type="predicted"/>
<feature type="compositionally biased region" description="Basic and acidic residues" evidence="1">
    <location>
        <begin position="490"/>
        <end position="501"/>
    </location>
</feature>
<evidence type="ECO:0000313" key="4">
    <source>
        <dbReference type="RefSeq" id="XP_022313679.1"/>
    </source>
</evidence>
<dbReference type="OrthoDB" id="6148885at2759"/>
<dbReference type="RefSeq" id="XP_022313679.1">
    <property type="nucleotide sequence ID" value="XM_022457971.1"/>
</dbReference>
<dbReference type="Gene3D" id="2.40.10.10">
    <property type="entry name" value="Trypsin-like serine proteases"/>
    <property type="match status" value="2"/>
</dbReference>